<evidence type="ECO:0000259" key="1">
    <source>
        <dbReference type="PROSITE" id="PS51766"/>
    </source>
</evidence>
<feature type="domain" description="Dockerin" evidence="1">
    <location>
        <begin position="715"/>
        <end position="777"/>
    </location>
</feature>
<dbReference type="InterPro" id="IPR041437">
    <property type="entry name" value="GH115_C"/>
</dbReference>
<dbReference type="Gene3D" id="2.60.120.1620">
    <property type="match status" value="1"/>
</dbReference>
<dbReference type="PANTHER" id="PTHR42812:SF15">
    <property type="entry name" value="HYDROLASE, PUTATIVE (AFU_ORTHOLOGUE AFUA_2G00930)-RELATED"/>
    <property type="match status" value="1"/>
</dbReference>
<dbReference type="InterPro" id="IPR041542">
    <property type="entry name" value="GH43_C2"/>
</dbReference>
<dbReference type="PROSITE" id="PS00018">
    <property type="entry name" value="EF_HAND_1"/>
    <property type="match status" value="1"/>
</dbReference>
<dbReference type="CDD" id="cd08547">
    <property type="entry name" value="Type_II_cohesin"/>
    <property type="match status" value="1"/>
</dbReference>
<dbReference type="Gene3D" id="1.10.1330.10">
    <property type="entry name" value="Dockerin domain"/>
    <property type="match status" value="1"/>
</dbReference>
<name>A0ABY3SS40_9BACL</name>
<dbReference type="Pfam" id="PF07554">
    <property type="entry name" value="FIVAR"/>
    <property type="match status" value="1"/>
</dbReference>
<keyword evidence="3" id="KW-1185">Reference proteome</keyword>
<dbReference type="InterPro" id="IPR016134">
    <property type="entry name" value="Dockerin_dom"/>
</dbReference>
<dbReference type="CDD" id="cd14254">
    <property type="entry name" value="Dockerin_II"/>
    <property type="match status" value="1"/>
</dbReference>
<gene>
    <name evidence="2" type="ORF">L0M14_16260</name>
</gene>
<dbReference type="Gene3D" id="2.60.40.680">
    <property type="match status" value="1"/>
</dbReference>
<proteinExistence type="predicted"/>
<dbReference type="SUPFAM" id="SSF63446">
    <property type="entry name" value="Type I dockerin domain"/>
    <property type="match status" value="1"/>
</dbReference>
<evidence type="ECO:0000313" key="3">
    <source>
        <dbReference type="Proteomes" id="UP001649230"/>
    </source>
</evidence>
<dbReference type="InterPro" id="IPR018247">
    <property type="entry name" value="EF_Hand_1_Ca_BS"/>
</dbReference>
<dbReference type="Gene3D" id="1.20.1270.90">
    <property type="entry name" value="AF1782-like"/>
    <property type="match status" value="1"/>
</dbReference>
<dbReference type="InterPro" id="IPR002105">
    <property type="entry name" value="Dockerin_1_rpt"/>
</dbReference>
<dbReference type="Gene3D" id="2.60.120.200">
    <property type="match status" value="1"/>
</dbReference>
<dbReference type="Pfam" id="PF17829">
    <property type="entry name" value="GH115_C"/>
    <property type="match status" value="1"/>
</dbReference>
<dbReference type="Pfam" id="PF17851">
    <property type="entry name" value="GH43_C2"/>
    <property type="match status" value="1"/>
</dbReference>
<dbReference type="Pfam" id="PF00404">
    <property type="entry name" value="Dockerin_1"/>
    <property type="match status" value="1"/>
</dbReference>
<dbReference type="InterPro" id="IPR002102">
    <property type="entry name" value="Cohesin_dom"/>
</dbReference>
<dbReference type="SUPFAM" id="SSF49899">
    <property type="entry name" value="Concanavalin A-like lectins/glucanases"/>
    <property type="match status" value="1"/>
</dbReference>
<evidence type="ECO:0000313" key="2">
    <source>
        <dbReference type="EMBL" id="UJF36380.1"/>
    </source>
</evidence>
<dbReference type="InterPro" id="IPR013320">
    <property type="entry name" value="ConA-like_dom_sf"/>
</dbReference>
<dbReference type="InterPro" id="IPR008965">
    <property type="entry name" value="CBM2/CBM3_carb-bd_dom_sf"/>
</dbReference>
<dbReference type="PANTHER" id="PTHR42812">
    <property type="entry name" value="BETA-XYLOSIDASE"/>
    <property type="match status" value="1"/>
</dbReference>
<protein>
    <submittedName>
        <fullName evidence="2">Cohesin domain-containing protein</fullName>
    </submittedName>
</protein>
<organism evidence="2 3">
    <name type="scientific">Paenibacillus hexagrammi</name>
    <dbReference type="NCBI Taxonomy" id="2908839"/>
    <lineage>
        <taxon>Bacteria</taxon>
        <taxon>Bacillati</taxon>
        <taxon>Bacillota</taxon>
        <taxon>Bacilli</taxon>
        <taxon>Bacillales</taxon>
        <taxon>Paenibacillaceae</taxon>
        <taxon>Paenibacillus</taxon>
    </lineage>
</organism>
<sequence>MTWSEDGWPVFSDVNDTGIPAELSKSWVSSDDFDQRSEKVAAYHTEVASGENDDNGSHLGLVWQWNHNPDNRYWSLTDRPGYLRLTTGRTSTDILDARNSLTQRTFGPESSGTVSVDVSHMKDGDYAGIAAFQKNYGFVGVKMSGDTKSVVMVNGSSGTAVELASIPVTQNTIYLRTELDFKNRTDKAYFLYSLDGEHWASIGNALQMSYTLPHFMGYRFALFNFATKTTGGYVDFDYFKLDDKLSGANFDTNLKSLQVNGSQVSGFNPSIYSYSIDVPAGSAIPQVTAAASDSDASVTIAQATSLPGKATVTVSRDGLQTTVYTINFDTPAMVAIEAEKAAENTADAYVSGTANGHTWTLVDGQSSKAMQFLPDDGTSVTPGTDAASLAAGSKLGYKINFPTSGTYNVWILAKSHSYQTDSIHVGIDNQYKFTSNGIQAISNSDFRWMNLSNGGSAVTGGTTLNISAGMHELNFWGRESGLIIDRIYVTTSNSAADPVWPTNTTGVALEGPAQAAKGSAFDLKYGLHGMNQNIYGQDVTFTYDPTQVEFVSAESVNPDEVVIVDKAQKQGEVRLLAATIGPNARLDGNLIQLHWKAKSDTTANASTISLSKGTIADEAGHEKELGSKSYTVQLTGAVVDKAALLALIADAQSKHDAAIEGSGAGQYPAGSKSALQVAIDQAKAVAGSTEATQEQVEQAVSALTAALQTFEDSVITIQPGDTNGDGHYSIGDLGIVAAAYGKTSADPNWSSYQNADLNGDGKVDIEDLAAMARKILE</sequence>
<dbReference type="Pfam" id="PF00963">
    <property type="entry name" value="Cohesin"/>
    <property type="match status" value="1"/>
</dbReference>
<dbReference type="InterPro" id="IPR036439">
    <property type="entry name" value="Dockerin_dom_sf"/>
</dbReference>
<dbReference type="EMBL" id="CP090978">
    <property type="protein sequence ID" value="UJF36380.1"/>
    <property type="molecule type" value="Genomic_DNA"/>
</dbReference>
<reference evidence="2 3" key="1">
    <citation type="journal article" date="2024" name="Int. J. Syst. Evol. Microbiol.">
        <title>Paenibacillus hexagrammi sp. nov., a novel bacterium isolated from the gut content of Hexagrammos agrammus.</title>
        <authorList>
            <person name="Jung H.K."/>
            <person name="Kim D.G."/>
            <person name="Zin H."/>
            <person name="Park J."/>
            <person name="Jung H."/>
            <person name="Kim Y.O."/>
            <person name="Kong H.J."/>
            <person name="Kim J.W."/>
            <person name="Kim Y.S."/>
        </authorList>
    </citation>
    <scope>NUCLEOTIDE SEQUENCE [LARGE SCALE GENOMIC DNA]</scope>
    <source>
        <strain evidence="2 3">YPD9-1</strain>
    </source>
</reference>
<dbReference type="SUPFAM" id="SSF49384">
    <property type="entry name" value="Carbohydrate-binding domain"/>
    <property type="match status" value="1"/>
</dbReference>
<dbReference type="Proteomes" id="UP001649230">
    <property type="component" value="Chromosome"/>
</dbReference>
<dbReference type="PROSITE" id="PS51766">
    <property type="entry name" value="DOCKERIN"/>
    <property type="match status" value="1"/>
</dbReference>
<accession>A0ABY3SS40</accession>
<dbReference type="InterPro" id="IPR051795">
    <property type="entry name" value="Glycosyl_Hydrlase_43"/>
</dbReference>